<proteinExistence type="predicted"/>
<keyword evidence="3" id="KW-1185">Reference proteome</keyword>
<sequence>MPGSGAGLSDTPTSGNASDETLTDSDLITVARDSALLVHN</sequence>
<gene>
    <name evidence="2" type="ORF">RF55_9700</name>
</gene>
<dbReference type="Proteomes" id="UP000036403">
    <property type="component" value="Unassembled WGS sequence"/>
</dbReference>
<feature type="compositionally biased region" description="Polar residues" evidence="1">
    <location>
        <begin position="10"/>
        <end position="25"/>
    </location>
</feature>
<dbReference type="OrthoDB" id="7677957at2759"/>
<dbReference type="EMBL" id="LBMM01006523">
    <property type="protein sequence ID" value="KMQ90538.1"/>
    <property type="molecule type" value="Genomic_DNA"/>
</dbReference>
<dbReference type="PaxDb" id="67767-A0A0J7KJD5"/>
<organism evidence="2 3">
    <name type="scientific">Lasius niger</name>
    <name type="common">Black garden ant</name>
    <dbReference type="NCBI Taxonomy" id="67767"/>
    <lineage>
        <taxon>Eukaryota</taxon>
        <taxon>Metazoa</taxon>
        <taxon>Ecdysozoa</taxon>
        <taxon>Arthropoda</taxon>
        <taxon>Hexapoda</taxon>
        <taxon>Insecta</taxon>
        <taxon>Pterygota</taxon>
        <taxon>Neoptera</taxon>
        <taxon>Endopterygota</taxon>
        <taxon>Hymenoptera</taxon>
        <taxon>Apocrita</taxon>
        <taxon>Aculeata</taxon>
        <taxon>Formicoidea</taxon>
        <taxon>Formicidae</taxon>
        <taxon>Formicinae</taxon>
        <taxon>Lasius</taxon>
        <taxon>Lasius</taxon>
    </lineage>
</organism>
<evidence type="ECO:0000313" key="3">
    <source>
        <dbReference type="Proteomes" id="UP000036403"/>
    </source>
</evidence>
<accession>A0A0J7KJD5</accession>
<protein>
    <submittedName>
        <fullName evidence="2">Teneurin-m-like isoform x1 protein</fullName>
    </submittedName>
</protein>
<feature type="region of interest" description="Disordered" evidence="1">
    <location>
        <begin position="1"/>
        <end position="25"/>
    </location>
</feature>
<evidence type="ECO:0000313" key="2">
    <source>
        <dbReference type="EMBL" id="KMQ90538.1"/>
    </source>
</evidence>
<reference evidence="2 3" key="1">
    <citation type="submission" date="2015-04" db="EMBL/GenBank/DDBJ databases">
        <title>Lasius niger genome sequencing.</title>
        <authorList>
            <person name="Konorov E.A."/>
            <person name="Nikitin M.A."/>
            <person name="Kirill M.V."/>
            <person name="Chang P."/>
        </authorList>
    </citation>
    <scope>NUCLEOTIDE SEQUENCE [LARGE SCALE GENOMIC DNA]</scope>
    <source>
        <tissue evidence="2">Whole</tissue>
    </source>
</reference>
<dbReference type="AlphaFoldDB" id="A0A0J7KJD5"/>
<name>A0A0J7KJD5_LASNI</name>
<evidence type="ECO:0000256" key="1">
    <source>
        <dbReference type="SAM" id="MobiDB-lite"/>
    </source>
</evidence>
<comment type="caution">
    <text evidence="2">The sequence shown here is derived from an EMBL/GenBank/DDBJ whole genome shotgun (WGS) entry which is preliminary data.</text>
</comment>
<feature type="non-terminal residue" evidence="2">
    <location>
        <position position="40"/>
    </location>
</feature>